<dbReference type="Pfam" id="PF01850">
    <property type="entry name" value="PIN"/>
    <property type="match status" value="1"/>
</dbReference>
<gene>
    <name evidence="8" type="primary">vapC</name>
    <name evidence="10" type="ORF">RHSP_53272</name>
</gene>
<comment type="similarity">
    <text evidence="7 8">Belongs to the PINc/VapC protein family.</text>
</comment>
<feature type="binding site" evidence="8">
    <location>
        <position position="106"/>
    </location>
    <ligand>
        <name>Mg(2+)</name>
        <dbReference type="ChEBI" id="CHEBI:18420"/>
    </ligand>
</feature>
<dbReference type="InterPro" id="IPR050556">
    <property type="entry name" value="Type_II_TA_system_RNase"/>
</dbReference>
<dbReference type="HAMAP" id="MF_00265">
    <property type="entry name" value="VapC_Nob1"/>
    <property type="match status" value="1"/>
</dbReference>
<sequence>MYLLDTNIVSADAPAKRHVGVDAFAAWMRSNSDRLYLSAITIAEIEAGIARAARIGATTKAEHLRRWLAAVEHFYTGRILPFGIEEARHAGLMLDRARAHDPGFEDIAIAATAAARGLTVLTANERHFEPLGVPLANPLKQLPIVR</sequence>
<evidence type="ECO:0000256" key="1">
    <source>
        <dbReference type="ARBA" id="ARBA00001946"/>
    </source>
</evidence>
<keyword evidence="4 8" id="KW-0479">Metal-binding</keyword>
<keyword evidence="5 8" id="KW-0378">Hydrolase</keyword>
<reference evidence="10 11" key="1">
    <citation type="journal article" date="2012" name="BMC Genomics">
        <title>Genomic basis of broad host range and environmental adaptability of Rhizobium tropici CIAT 899 and Rhizobium sp. PRF 81 which are used in inoculants for common bean (Phaseolus vulgaris L.).</title>
        <authorList>
            <person name="Ormeno-Orrillo E."/>
            <person name="Menna P."/>
            <person name="Almeida L.G."/>
            <person name="Ollero F.J."/>
            <person name="Nicolas M.F."/>
            <person name="Pains Rodrigues E."/>
            <person name="Shigueyoshi Nakatani A."/>
            <person name="Silva Batista J.S."/>
            <person name="Oliveira Chueire L.M."/>
            <person name="Souza R.C."/>
            <person name="Ribeiro Vasconcelos A.T."/>
            <person name="Megias M."/>
            <person name="Hungria M."/>
            <person name="Martinez-Romero E."/>
        </authorList>
    </citation>
    <scope>NUCLEOTIDE SEQUENCE [LARGE SCALE GENOMIC DNA]</scope>
    <source>
        <strain evidence="10 11">PRF 81</strain>
    </source>
</reference>
<dbReference type="SUPFAM" id="SSF88723">
    <property type="entry name" value="PIN domain-like"/>
    <property type="match status" value="1"/>
</dbReference>
<evidence type="ECO:0000256" key="4">
    <source>
        <dbReference type="ARBA" id="ARBA00022723"/>
    </source>
</evidence>
<comment type="caution">
    <text evidence="10">The sequence shown here is derived from an EMBL/GenBank/DDBJ whole genome shotgun (WGS) entry which is preliminary data.</text>
</comment>
<dbReference type="Proteomes" id="UP000012429">
    <property type="component" value="Unassembled WGS sequence"/>
</dbReference>
<dbReference type="OrthoDB" id="7188375at2"/>
<dbReference type="EC" id="3.1.-.-" evidence="8"/>
<dbReference type="GO" id="GO:0004540">
    <property type="term" value="F:RNA nuclease activity"/>
    <property type="evidence" value="ECO:0007669"/>
    <property type="project" value="InterPro"/>
</dbReference>
<keyword evidence="3 8" id="KW-0540">Nuclease</keyword>
<dbReference type="GO" id="GO:0000287">
    <property type="term" value="F:magnesium ion binding"/>
    <property type="evidence" value="ECO:0007669"/>
    <property type="project" value="UniProtKB-UniRule"/>
</dbReference>
<dbReference type="InterPro" id="IPR022907">
    <property type="entry name" value="VapC_family"/>
</dbReference>
<organism evidence="10 11">
    <name type="scientific">Rhizobium freirei PRF 81</name>
    <dbReference type="NCBI Taxonomy" id="363754"/>
    <lineage>
        <taxon>Bacteria</taxon>
        <taxon>Pseudomonadati</taxon>
        <taxon>Pseudomonadota</taxon>
        <taxon>Alphaproteobacteria</taxon>
        <taxon>Hyphomicrobiales</taxon>
        <taxon>Rhizobiaceae</taxon>
        <taxon>Rhizobium/Agrobacterium group</taxon>
        <taxon>Rhizobium</taxon>
    </lineage>
</organism>
<evidence type="ECO:0000256" key="2">
    <source>
        <dbReference type="ARBA" id="ARBA00022649"/>
    </source>
</evidence>
<evidence type="ECO:0000259" key="9">
    <source>
        <dbReference type="Pfam" id="PF01850"/>
    </source>
</evidence>
<evidence type="ECO:0000256" key="7">
    <source>
        <dbReference type="ARBA" id="ARBA00038093"/>
    </source>
</evidence>
<evidence type="ECO:0000256" key="8">
    <source>
        <dbReference type="HAMAP-Rule" id="MF_00265"/>
    </source>
</evidence>
<evidence type="ECO:0000256" key="3">
    <source>
        <dbReference type="ARBA" id="ARBA00022722"/>
    </source>
</evidence>
<dbReference type="Gene3D" id="3.40.50.1010">
    <property type="entry name" value="5'-nuclease"/>
    <property type="match status" value="1"/>
</dbReference>
<dbReference type="PANTHER" id="PTHR33653:SF1">
    <property type="entry name" value="RIBONUCLEASE VAPC2"/>
    <property type="match status" value="1"/>
</dbReference>
<keyword evidence="11" id="KW-1185">Reference proteome</keyword>
<keyword evidence="6 8" id="KW-0460">Magnesium</keyword>
<dbReference type="EMBL" id="AQHN01000084">
    <property type="protein sequence ID" value="ENN85357.1"/>
    <property type="molecule type" value="Genomic_DNA"/>
</dbReference>
<evidence type="ECO:0000313" key="11">
    <source>
        <dbReference type="Proteomes" id="UP000012429"/>
    </source>
</evidence>
<dbReference type="AlphaFoldDB" id="N6V2M2"/>
<keyword evidence="2 8" id="KW-1277">Toxin-antitoxin system</keyword>
<evidence type="ECO:0000256" key="6">
    <source>
        <dbReference type="ARBA" id="ARBA00022842"/>
    </source>
</evidence>
<name>N6V2M2_9HYPH</name>
<dbReference type="RefSeq" id="WP_004125393.1">
    <property type="nucleotide sequence ID" value="NZ_AQHN01000084.1"/>
</dbReference>
<dbReference type="GO" id="GO:0016787">
    <property type="term" value="F:hydrolase activity"/>
    <property type="evidence" value="ECO:0007669"/>
    <property type="project" value="UniProtKB-KW"/>
</dbReference>
<dbReference type="InterPro" id="IPR029060">
    <property type="entry name" value="PIN-like_dom_sf"/>
</dbReference>
<dbReference type="GO" id="GO:0090729">
    <property type="term" value="F:toxin activity"/>
    <property type="evidence" value="ECO:0007669"/>
    <property type="project" value="UniProtKB-KW"/>
</dbReference>
<protein>
    <recommendedName>
        <fullName evidence="8">Ribonuclease VapC</fullName>
        <shortName evidence="8">RNase VapC</shortName>
        <ecNumber evidence="8">3.1.-.-</ecNumber>
    </recommendedName>
    <alternativeName>
        <fullName evidence="8">Toxin VapC</fullName>
    </alternativeName>
</protein>
<dbReference type="STRING" id="363754.RHSP_53272"/>
<comment type="cofactor">
    <cofactor evidence="1 8">
        <name>Mg(2+)</name>
        <dbReference type="ChEBI" id="CHEBI:18420"/>
    </cofactor>
</comment>
<dbReference type="PATRIC" id="fig|363754.4.peg.5444"/>
<keyword evidence="8" id="KW-0800">Toxin</keyword>
<dbReference type="InterPro" id="IPR002716">
    <property type="entry name" value="PIN_dom"/>
</dbReference>
<accession>N6V2M2</accession>
<comment type="function">
    <text evidence="8">Toxic component of a toxin-antitoxin (TA) system. An RNase.</text>
</comment>
<evidence type="ECO:0000256" key="5">
    <source>
        <dbReference type="ARBA" id="ARBA00022801"/>
    </source>
</evidence>
<evidence type="ECO:0000313" key="10">
    <source>
        <dbReference type="EMBL" id="ENN85357.1"/>
    </source>
</evidence>
<feature type="domain" description="PIN" evidence="9">
    <location>
        <begin position="2"/>
        <end position="127"/>
    </location>
</feature>
<feature type="binding site" evidence="8">
    <location>
        <position position="5"/>
    </location>
    <ligand>
        <name>Mg(2+)</name>
        <dbReference type="ChEBI" id="CHEBI:18420"/>
    </ligand>
</feature>
<dbReference type="PANTHER" id="PTHR33653">
    <property type="entry name" value="RIBONUCLEASE VAPC2"/>
    <property type="match status" value="1"/>
</dbReference>
<proteinExistence type="inferred from homology"/>